<dbReference type="GO" id="GO:0045842">
    <property type="term" value="P:positive regulation of mitotic metaphase/anaphase transition"/>
    <property type="evidence" value="ECO:0007669"/>
    <property type="project" value="TreeGrafter"/>
</dbReference>
<keyword evidence="5" id="KW-0833">Ubl conjugation pathway</keyword>
<dbReference type="PANTHER" id="PTHR12830:SF9">
    <property type="entry name" value="ANAPHASE-PROMOTING COMPLEX SUBUNIT 5"/>
    <property type="match status" value="1"/>
</dbReference>
<evidence type="ECO:0000256" key="9">
    <source>
        <dbReference type="SAM" id="MobiDB-lite"/>
    </source>
</evidence>
<dbReference type="Pfam" id="PF12862">
    <property type="entry name" value="ANAPC5"/>
    <property type="match status" value="1"/>
</dbReference>
<evidence type="ECO:0000256" key="1">
    <source>
        <dbReference type="ARBA" id="ARBA00007450"/>
    </source>
</evidence>
<evidence type="ECO:0000256" key="5">
    <source>
        <dbReference type="ARBA" id="ARBA00022786"/>
    </source>
</evidence>
<sequence>MATPRYLTAQKISLLVLTRLYCSSTLPSSATIPVLSFILSNSIPAVSSSARARHSSVLSQHEGSFSIDAFEDVLQEHASSMPGRTLLDLFLKHMWEMNSFDALHDLFDNLKKLVDPPPPGTPEAEAEAPDRIYLSQTSPLGAFVRRARLEFTRLQFDDAMKLWSSFIKYRAPTAQWTKRLAGLASGGVDVVVSEMGLMAGDDVYEVAYGHLEAQDEEGEGTSLEDLDRILDFQLDRLQRFGDRVPASMKTQLRSMVSSSGLVHRQAHLVQFFDAWKAGDYTSAFDNLHRYYDYAMQTREKIHYQYALLHMAILQADFGCFGEAIAAINETIATARENQDMTCLSFSLSWLNHMAKAYPKQMKGAGYMSMLGSERDALTFLKAKAKETKMYHLLSASLLNEAKLCLATGDSIPRALEHIYQSSHLNVKENINSYGSQMLLTSTLYSRLGIPHLANVHCELLLDCYEHYCPLDESIRAIGRRAFIMSQSGRYEEAIAVLESMDPTVHKSLKFHQYLILCIGLMKFKRAIRRSDWQTCTHLLATLKPSTDASFPPLDPELSYLQHEAYIDYLSSRGQYSQAFTAISALAQSLRSDNADILQRISVLLMQADLWRKVGKPERGFSVALRAASVSFRARLGPSLWTAVGLLGNILNSLGEYGSARRLVEGVLPQALEGADNMLSGILYSHLADSYMGLANPAPQPNASSPSNSPPSSTPSSSPTSVRTRSANIAKAELYIDRARECFKKSGYLDGECEQLMKKAIIAKLRGDEKLAEEWAQNHNRVWEEGMRLIGGEI</sequence>
<dbReference type="Proteomes" id="UP001140560">
    <property type="component" value="Unassembled WGS sequence"/>
</dbReference>
<feature type="compositionally biased region" description="Low complexity" evidence="9">
    <location>
        <begin position="694"/>
        <end position="706"/>
    </location>
</feature>
<dbReference type="GO" id="GO:0070979">
    <property type="term" value="P:protein K11-linked ubiquitination"/>
    <property type="evidence" value="ECO:0007669"/>
    <property type="project" value="TreeGrafter"/>
</dbReference>
<dbReference type="GO" id="GO:0005680">
    <property type="term" value="C:anaphase-promoting complex"/>
    <property type="evidence" value="ECO:0007669"/>
    <property type="project" value="InterPro"/>
</dbReference>
<keyword evidence="6" id="KW-0131">Cell cycle</keyword>
<comment type="caution">
    <text evidence="11">The sequence shown here is derived from an EMBL/GenBank/DDBJ whole genome shotgun (WGS) entry which is preliminary data.</text>
</comment>
<dbReference type="EMBL" id="JAPEUY010000004">
    <property type="protein sequence ID" value="KAJ4373879.1"/>
    <property type="molecule type" value="Genomic_DNA"/>
</dbReference>
<accession>A0A9W9CPT3</accession>
<evidence type="ECO:0000256" key="4">
    <source>
        <dbReference type="ARBA" id="ARBA00022776"/>
    </source>
</evidence>
<protein>
    <recommendedName>
        <fullName evidence="2">Anaphase-promoting complex subunit 5</fullName>
    </recommendedName>
    <alternativeName>
        <fullName evidence="7">Cyclosome subunit 5</fullName>
    </alternativeName>
</protein>
<dbReference type="Gene3D" id="1.25.40.10">
    <property type="entry name" value="Tetratricopeptide repeat domain"/>
    <property type="match status" value="1"/>
</dbReference>
<feature type="region of interest" description="Disordered" evidence="9">
    <location>
        <begin position="694"/>
        <end position="723"/>
    </location>
</feature>
<dbReference type="InterPro" id="IPR011990">
    <property type="entry name" value="TPR-like_helical_dom_sf"/>
</dbReference>
<dbReference type="AlphaFoldDB" id="A0A9W9CPT3"/>
<evidence type="ECO:0000259" key="10">
    <source>
        <dbReference type="Pfam" id="PF12862"/>
    </source>
</evidence>
<feature type="domain" description="Anaphase-promoting complex subunit 5" evidence="10">
    <location>
        <begin position="267"/>
        <end position="356"/>
    </location>
</feature>
<dbReference type="InterPro" id="IPR037679">
    <property type="entry name" value="Apc5"/>
</dbReference>
<keyword evidence="3" id="KW-0132">Cell division</keyword>
<evidence type="ECO:0000256" key="6">
    <source>
        <dbReference type="ARBA" id="ARBA00023306"/>
    </source>
</evidence>
<dbReference type="PANTHER" id="PTHR12830">
    <property type="entry name" value="ANAPHASE-PROMOTING COMPLEX SUBUNIT 5"/>
    <property type="match status" value="1"/>
</dbReference>
<evidence type="ECO:0000256" key="2">
    <source>
        <dbReference type="ARBA" id="ARBA00016066"/>
    </source>
</evidence>
<gene>
    <name evidence="11" type="primary">apc5</name>
    <name evidence="11" type="ORF">N0V83_002618</name>
</gene>
<name>A0A9W9CPT3_9PLEO</name>
<dbReference type="SUPFAM" id="SSF48452">
    <property type="entry name" value="TPR-like"/>
    <property type="match status" value="1"/>
</dbReference>
<evidence type="ECO:0000313" key="11">
    <source>
        <dbReference type="EMBL" id="KAJ4373879.1"/>
    </source>
</evidence>
<dbReference type="GO" id="GO:0031145">
    <property type="term" value="P:anaphase-promoting complex-dependent catabolic process"/>
    <property type="evidence" value="ECO:0007669"/>
    <property type="project" value="TreeGrafter"/>
</dbReference>
<proteinExistence type="inferred from homology"/>
<comment type="function">
    <text evidence="8">Component of the anaphase promoting complex/cyclosome (APC/C), a cell cycle-regulated E3 ubiquitin ligase that controls progression through mitosis and the G1 phase of the cell cycle. The APC/C complex acts by mediating ubiquitination and subsequent degradation of target proteins: it mainly mediates the formation of 'Lys-11'-linked polyubiquitin chains and, to a lower extent, the formation of 'Lys-48'- and 'Lys-63'-linked polyubiquitin chains. The APC/C complex catalyzes assembly of branched 'Lys-11'-/'Lys-48'-linked branched ubiquitin chains on target proteins.</text>
</comment>
<evidence type="ECO:0000256" key="3">
    <source>
        <dbReference type="ARBA" id="ARBA00022618"/>
    </source>
</evidence>
<evidence type="ECO:0000256" key="8">
    <source>
        <dbReference type="ARBA" id="ARBA00045696"/>
    </source>
</evidence>
<keyword evidence="12" id="KW-1185">Reference proteome</keyword>
<reference evidence="11" key="1">
    <citation type="submission" date="2022-10" db="EMBL/GenBank/DDBJ databases">
        <title>Tapping the CABI collections for fungal endophytes: first genome assemblies for Collariella, Neodidymelliopsis, Ascochyta clinopodiicola, Didymella pomorum, Didymosphaeria variabile, Neocosmospora piperis and Neocucurbitaria cava.</title>
        <authorList>
            <person name="Hill R."/>
        </authorList>
    </citation>
    <scope>NUCLEOTIDE SEQUENCE</scope>
    <source>
        <strain evidence="11">IMI 356814</strain>
    </source>
</reference>
<dbReference type="GO" id="GO:0051301">
    <property type="term" value="P:cell division"/>
    <property type="evidence" value="ECO:0007669"/>
    <property type="project" value="UniProtKB-KW"/>
</dbReference>
<keyword evidence="4" id="KW-0498">Mitosis</keyword>
<evidence type="ECO:0000313" key="12">
    <source>
        <dbReference type="Proteomes" id="UP001140560"/>
    </source>
</evidence>
<dbReference type="InterPro" id="IPR026000">
    <property type="entry name" value="Apc5_dom"/>
</dbReference>
<organism evidence="11 12">
    <name type="scientific">Neocucurbitaria cava</name>
    <dbReference type="NCBI Taxonomy" id="798079"/>
    <lineage>
        <taxon>Eukaryota</taxon>
        <taxon>Fungi</taxon>
        <taxon>Dikarya</taxon>
        <taxon>Ascomycota</taxon>
        <taxon>Pezizomycotina</taxon>
        <taxon>Dothideomycetes</taxon>
        <taxon>Pleosporomycetidae</taxon>
        <taxon>Pleosporales</taxon>
        <taxon>Pleosporineae</taxon>
        <taxon>Cucurbitariaceae</taxon>
        <taxon>Neocucurbitaria</taxon>
    </lineage>
</organism>
<evidence type="ECO:0000256" key="7">
    <source>
        <dbReference type="ARBA" id="ARBA00031069"/>
    </source>
</evidence>
<comment type="similarity">
    <text evidence="1">Belongs to the APC5 family.</text>
</comment>
<dbReference type="OrthoDB" id="2504561at2759"/>